<dbReference type="InterPro" id="IPR052613">
    <property type="entry name" value="LicD_transferase"/>
</dbReference>
<feature type="domain" description="LicD/FKTN/FKRP nucleotidyltransferase" evidence="1">
    <location>
        <begin position="25"/>
        <end position="65"/>
    </location>
</feature>
<dbReference type="eggNOG" id="COG3475">
    <property type="taxonomic scope" value="Bacteria"/>
</dbReference>
<dbReference type="GO" id="GO:0016740">
    <property type="term" value="F:transferase activity"/>
    <property type="evidence" value="ECO:0007669"/>
    <property type="project" value="UniProtKB-KW"/>
</dbReference>
<keyword evidence="3" id="KW-1185">Reference proteome</keyword>
<dbReference type="PANTHER" id="PTHR13627:SF31">
    <property type="entry name" value="RIBITOL 5-PHOSPHATE TRANSFERASE FKRP"/>
    <property type="match status" value="1"/>
</dbReference>
<dbReference type="EMBL" id="AP012320">
    <property type="protein sequence ID" value="BAL94720.1"/>
    <property type="molecule type" value="Genomic_DNA"/>
</dbReference>
<gene>
    <name evidence="2" type="ordered locus">RGE_13790</name>
</gene>
<protein>
    <submittedName>
        <fullName evidence="2">Putative LicD-family phosphotransferase</fullName>
    </submittedName>
</protein>
<evidence type="ECO:0000313" key="3">
    <source>
        <dbReference type="Proteomes" id="UP000007883"/>
    </source>
</evidence>
<dbReference type="RefSeq" id="WP_014427589.1">
    <property type="nucleotide sequence ID" value="NC_017075.1"/>
</dbReference>
<dbReference type="GO" id="GO:0009100">
    <property type="term" value="P:glycoprotein metabolic process"/>
    <property type="evidence" value="ECO:0007669"/>
    <property type="project" value="UniProtKB-ARBA"/>
</dbReference>
<evidence type="ECO:0000313" key="2">
    <source>
        <dbReference type="EMBL" id="BAL94720.1"/>
    </source>
</evidence>
<sequence length="198" mass="23114">MAQEPPLDVAAGRRLLFDVVDLLDRHEIPYHLEGGTLLGIVRDGDLLPWDHDLDISIPAPEIVRLDARRRLDLRLKFWRLSVRHFSRDDPAHGWRRGEVRIVKLTQRKYLFGRGWPRLDIFAKYEAGGRMHWVAKDRIMSVSAHHYAGNDTVEYFGRRLKIPLDVDGYLSAKYGEWRIPVKQWDCGTQELTISGDYKE</sequence>
<dbReference type="PANTHER" id="PTHR13627">
    <property type="entry name" value="FUKUTIN RELATED PROTEIN"/>
    <property type="match status" value="1"/>
</dbReference>
<name>I0HNY3_RUBGI</name>
<dbReference type="Pfam" id="PF04991">
    <property type="entry name" value="LicD"/>
    <property type="match status" value="1"/>
</dbReference>
<dbReference type="HOGENOM" id="CLU_104342_0_0_4"/>
<keyword evidence="2" id="KW-0808">Transferase</keyword>
<dbReference type="InterPro" id="IPR007074">
    <property type="entry name" value="LicD/FKTN/FKRP_NTP_transf"/>
</dbReference>
<reference evidence="2 3" key="1">
    <citation type="journal article" date="2012" name="J. Bacteriol.">
        <title>Complete genome sequence of phototrophic betaproteobacterium Rubrivivax gelatinosus IL144.</title>
        <authorList>
            <person name="Nagashima S."/>
            <person name="Kamimura A."/>
            <person name="Shimizu T."/>
            <person name="Nakamura-isaki S."/>
            <person name="Aono E."/>
            <person name="Sakamoto K."/>
            <person name="Ichikawa N."/>
            <person name="Nakazawa H."/>
            <person name="Sekine M."/>
            <person name="Yamazaki S."/>
            <person name="Fujita N."/>
            <person name="Shimada K."/>
            <person name="Hanada S."/>
            <person name="Nagashima K.V.P."/>
        </authorList>
    </citation>
    <scope>NUCLEOTIDE SEQUENCE [LARGE SCALE GENOMIC DNA]</scope>
    <source>
        <strain evidence="3">NBRC 100245 / IL144</strain>
    </source>
</reference>
<proteinExistence type="predicted"/>
<organism evidence="2 3">
    <name type="scientific">Rubrivivax gelatinosus (strain NBRC 100245 / IL144)</name>
    <dbReference type="NCBI Taxonomy" id="983917"/>
    <lineage>
        <taxon>Bacteria</taxon>
        <taxon>Pseudomonadati</taxon>
        <taxon>Pseudomonadota</taxon>
        <taxon>Betaproteobacteria</taxon>
        <taxon>Burkholderiales</taxon>
        <taxon>Sphaerotilaceae</taxon>
        <taxon>Rubrivivax</taxon>
    </lineage>
</organism>
<dbReference type="KEGG" id="rge:RGE_13790"/>
<dbReference type="Proteomes" id="UP000007883">
    <property type="component" value="Chromosome"/>
</dbReference>
<evidence type="ECO:0000259" key="1">
    <source>
        <dbReference type="Pfam" id="PF04991"/>
    </source>
</evidence>
<dbReference type="AlphaFoldDB" id="I0HNY3"/>
<dbReference type="STRING" id="983917.RGE_13790"/>
<accession>I0HNY3</accession>